<evidence type="ECO:0008006" key="4">
    <source>
        <dbReference type="Google" id="ProtNLM"/>
    </source>
</evidence>
<feature type="transmembrane region" description="Helical" evidence="1">
    <location>
        <begin position="53"/>
        <end position="73"/>
    </location>
</feature>
<name>A0ABQ4FY30_9ACTN</name>
<keyword evidence="1" id="KW-0472">Membrane</keyword>
<keyword evidence="1" id="KW-1133">Transmembrane helix</keyword>
<feature type="transmembrane region" description="Helical" evidence="1">
    <location>
        <begin position="173"/>
        <end position="192"/>
    </location>
</feature>
<accession>A0ABQ4FY30</accession>
<keyword evidence="3" id="KW-1185">Reference proteome</keyword>
<dbReference type="Proteomes" id="UP000603904">
    <property type="component" value="Unassembled WGS sequence"/>
</dbReference>
<keyword evidence="1" id="KW-0812">Transmembrane</keyword>
<feature type="transmembrane region" description="Helical" evidence="1">
    <location>
        <begin position="20"/>
        <end position="41"/>
    </location>
</feature>
<organism evidence="2 3">
    <name type="scientific">Microbispora corallina</name>
    <dbReference type="NCBI Taxonomy" id="83302"/>
    <lineage>
        <taxon>Bacteria</taxon>
        <taxon>Bacillati</taxon>
        <taxon>Actinomycetota</taxon>
        <taxon>Actinomycetes</taxon>
        <taxon>Streptosporangiales</taxon>
        <taxon>Streptosporangiaceae</taxon>
        <taxon>Microbispora</taxon>
    </lineage>
</organism>
<protein>
    <recommendedName>
        <fullName evidence="4">DUF998 domain-containing protein</fullName>
    </recommendedName>
</protein>
<evidence type="ECO:0000313" key="3">
    <source>
        <dbReference type="Proteomes" id="UP000603904"/>
    </source>
</evidence>
<gene>
    <name evidence="2" type="ORF">Mco01_27170</name>
</gene>
<proteinExistence type="predicted"/>
<dbReference type="EMBL" id="BOOC01000010">
    <property type="protein sequence ID" value="GIH39717.1"/>
    <property type="molecule type" value="Genomic_DNA"/>
</dbReference>
<evidence type="ECO:0000313" key="2">
    <source>
        <dbReference type="EMBL" id="GIH39717.1"/>
    </source>
</evidence>
<evidence type="ECO:0000256" key="1">
    <source>
        <dbReference type="SAM" id="Phobius"/>
    </source>
</evidence>
<sequence>MTAQTHAPASGPRPYLLARIGLLTGAAAAAVLALLDLFTTVPEHDRIVDVADYAFTVDGFPLIGALLVSVAAIHSLHEGRDGRLGTLALILTTAGTIGFVPPLVASLFSADAESLGPLYLLSMLVSLVGVVLFAVALLLAKVLPWWAGFSLAVGWVVGGPVGEGGPLGFRGSALLLAAAYVAVYAAVAVVVSRRARERAASR</sequence>
<reference evidence="2 3" key="1">
    <citation type="submission" date="2021-01" db="EMBL/GenBank/DDBJ databases">
        <title>Whole genome shotgun sequence of Microbispora corallina NBRC 16416.</title>
        <authorList>
            <person name="Komaki H."/>
            <person name="Tamura T."/>
        </authorList>
    </citation>
    <scope>NUCLEOTIDE SEQUENCE [LARGE SCALE GENOMIC DNA]</scope>
    <source>
        <strain evidence="2 3">NBRC 16416</strain>
    </source>
</reference>
<feature type="transmembrane region" description="Helical" evidence="1">
    <location>
        <begin position="117"/>
        <end position="138"/>
    </location>
</feature>
<feature type="transmembrane region" description="Helical" evidence="1">
    <location>
        <begin position="85"/>
        <end position="105"/>
    </location>
</feature>
<dbReference type="RefSeq" id="WP_204057217.1">
    <property type="nucleotide sequence ID" value="NZ_BAAAGP010000004.1"/>
</dbReference>
<comment type="caution">
    <text evidence="2">The sequence shown here is derived from an EMBL/GenBank/DDBJ whole genome shotgun (WGS) entry which is preliminary data.</text>
</comment>
<feature type="transmembrane region" description="Helical" evidence="1">
    <location>
        <begin position="145"/>
        <end position="161"/>
    </location>
</feature>